<dbReference type="Gene3D" id="3.10.105.10">
    <property type="entry name" value="Dipeptide-binding Protein, Domain 3"/>
    <property type="match status" value="1"/>
</dbReference>
<accession>A0A450UL26</accession>
<name>A0A450UL26_9GAMM</name>
<organism evidence="1">
    <name type="scientific">Candidatus Kentrum sp. LFY</name>
    <dbReference type="NCBI Taxonomy" id="2126342"/>
    <lineage>
        <taxon>Bacteria</taxon>
        <taxon>Pseudomonadati</taxon>
        <taxon>Pseudomonadota</taxon>
        <taxon>Gammaproteobacteria</taxon>
        <taxon>Candidatus Kentrum</taxon>
    </lineage>
</organism>
<dbReference type="EMBL" id="CAADFH010000030">
    <property type="protein sequence ID" value="VFJ93246.1"/>
    <property type="molecule type" value="Genomic_DNA"/>
</dbReference>
<sequence>MVPPGVVVGEDQRYRTRALDRVLLHGHYVIPNWHHTADRILYWDKFSHPKHTAPTGVSLHQWWYDEEKAARLGN</sequence>
<proteinExistence type="predicted"/>
<protein>
    <submittedName>
        <fullName evidence="1">Uncharacterized protein</fullName>
    </submittedName>
</protein>
<reference evidence="1" key="1">
    <citation type="submission" date="2019-02" db="EMBL/GenBank/DDBJ databases">
        <authorList>
            <person name="Gruber-Vodicka R. H."/>
            <person name="Seah K. B. B."/>
        </authorList>
    </citation>
    <scope>NUCLEOTIDE SEQUENCE</scope>
    <source>
        <strain evidence="1">BECK_M6</strain>
    </source>
</reference>
<evidence type="ECO:0000313" key="1">
    <source>
        <dbReference type="EMBL" id="VFJ93246.1"/>
    </source>
</evidence>
<dbReference type="Gene3D" id="3.40.190.10">
    <property type="entry name" value="Periplasmic binding protein-like II"/>
    <property type="match status" value="1"/>
</dbReference>
<gene>
    <name evidence="1" type="ORF">BECKLFY1418A_GA0070994_103013</name>
</gene>
<dbReference type="AlphaFoldDB" id="A0A450UL26"/>